<dbReference type="PRINTS" id="PR00039">
    <property type="entry name" value="HTHLYSR"/>
</dbReference>
<keyword evidence="2" id="KW-0805">Transcription regulation</keyword>
<keyword evidence="7" id="KW-1185">Reference proteome</keyword>
<proteinExistence type="inferred from homology"/>
<dbReference type="InterPro" id="IPR005119">
    <property type="entry name" value="LysR_subst-bd"/>
</dbReference>
<keyword evidence="3" id="KW-0238">DNA-binding</keyword>
<sequence>MHHLPPLKSVIAFEVVARLGNISKAAEELNLTPSAVSHQITNLENFVALKLFHRTSRGVALTPAGERYQQSLAGALALIASAAQNARADDGIEVLRVHASPSFASLWLMPRLPHFMHEHPDIRIRLSASYMHSDFSQGEIDLDIRYGAARWADLHVETIATEEVMPMISPTLAERLKLRTPQDLLQQSLIFSEVNLVQWPQWFAAHGIQLAPSQYALSFDRAYLAIEAAIQGLGVALDSAWLADAALKEGRLVPVFPDRKGIRVHAHHLVYPATHGKWTKVERFKRWLLQAVSTPR</sequence>
<evidence type="ECO:0000256" key="3">
    <source>
        <dbReference type="ARBA" id="ARBA00023125"/>
    </source>
</evidence>
<dbReference type="PROSITE" id="PS50931">
    <property type="entry name" value="HTH_LYSR"/>
    <property type="match status" value="1"/>
</dbReference>
<accession>A0ABW8Z806</accession>
<dbReference type="SUPFAM" id="SSF46785">
    <property type="entry name" value="Winged helix' DNA-binding domain"/>
    <property type="match status" value="1"/>
</dbReference>
<comment type="similarity">
    <text evidence="1">Belongs to the LysR transcriptional regulatory family.</text>
</comment>
<dbReference type="EMBL" id="JAQQFR010000007">
    <property type="protein sequence ID" value="MFL9879177.1"/>
    <property type="molecule type" value="Genomic_DNA"/>
</dbReference>
<dbReference type="SUPFAM" id="SSF53850">
    <property type="entry name" value="Periplasmic binding protein-like II"/>
    <property type="match status" value="1"/>
</dbReference>
<dbReference type="Pfam" id="PF03466">
    <property type="entry name" value="LysR_substrate"/>
    <property type="match status" value="1"/>
</dbReference>
<dbReference type="InterPro" id="IPR036388">
    <property type="entry name" value="WH-like_DNA-bd_sf"/>
</dbReference>
<keyword evidence="4" id="KW-0804">Transcription</keyword>
<dbReference type="Pfam" id="PF00126">
    <property type="entry name" value="HTH_1"/>
    <property type="match status" value="1"/>
</dbReference>
<comment type="caution">
    <text evidence="6">The sequence shown here is derived from an EMBL/GenBank/DDBJ whole genome shotgun (WGS) entry which is preliminary data.</text>
</comment>
<gene>
    <name evidence="6" type="ORF">PQR63_12330</name>
</gene>
<dbReference type="InterPro" id="IPR058163">
    <property type="entry name" value="LysR-type_TF_proteobact-type"/>
</dbReference>
<feature type="domain" description="HTH lysR-type" evidence="5">
    <location>
        <begin position="5"/>
        <end position="62"/>
    </location>
</feature>
<evidence type="ECO:0000313" key="7">
    <source>
        <dbReference type="Proteomes" id="UP001629214"/>
    </source>
</evidence>
<dbReference type="PANTHER" id="PTHR30537">
    <property type="entry name" value="HTH-TYPE TRANSCRIPTIONAL REGULATOR"/>
    <property type="match status" value="1"/>
</dbReference>
<dbReference type="Gene3D" id="3.40.190.10">
    <property type="entry name" value="Periplasmic binding protein-like II"/>
    <property type="match status" value="2"/>
</dbReference>
<evidence type="ECO:0000256" key="1">
    <source>
        <dbReference type="ARBA" id="ARBA00009437"/>
    </source>
</evidence>
<name>A0ABW8Z806_9BURK</name>
<dbReference type="CDD" id="cd08432">
    <property type="entry name" value="PBP2_GcdR_TrpI_HvrB_AmpR_like"/>
    <property type="match status" value="1"/>
</dbReference>
<dbReference type="Gene3D" id="1.10.10.10">
    <property type="entry name" value="Winged helix-like DNA-binding domain superfamily/Winged helix DNA-binding domain"/>
    <property type="match status" value="1"/>
</dbReference>
<dbReference type="Proteomes" id="UP001629214">
    <property type="component" value="Unassembled WGS sequence"/>
</dbReference>
<dbReference type="InterPro" id="IPR000847">
    <property type="entry name" value="LysR_HTH_N"/>
</dbReference>
<evidence type="ECO:0000256" key="2">
    <source>
        <dbReference type="ARBA" id="ARBA00023015"/>
    </source>
</evidence>
<organism evidence="6 7">
    <name type="scientific">Herbaspirillum rhizosphaerae</name>
    <dbReference type="NCBI Taxonomy" id="346179"/>
    <lineage>
        <taxon>Bacteria</taxon>
        <taxon>Pseudomonadati</taxon>
        <taxon>Pseudomonadota</taxon>
        <taxon>Betaproteobacteria</taxon>
        <taxon>Burkholderiales</taxon>
        <taxon>Oxalobacteraceae</taxon>
        <taxon>Herbaspirillum</taxon>
    </lineage>
</organism>
<protein>
    <submittedName>
        <fullName evidence="6">LysR substrate-binding domain-containing protein</fullName>
    </submittedName>
</protein>
<dbReference type="InterPro" id="IPR036390">
    <property type="entry name" value="WH_DNA-bd_sf"/>
</dbReference>
<dbReference type="PANTHER" id="PTHR30537:SF58">
    <property type="entry name" value="HTH-TYPE TRANSCRIPTIONAL REGULATOR PERR"/>
    <property type="match status" value="1"/>
</dbReference>
<evidence type="ECO:0000313" key="6">
    <source>
        <dbReference type="EMBL" id="MFL9879177.1"/>
    </source>
</evidence>
<evidence type="ECO:0000256" key="4">
    <source>
        <dbReference type="ARBA" id="ARBA00023163"/>
    </source>
</evidence>
<dbReference type="RefSeq" id="WP_408168175.1">
    <property type="nucleotide sequence ID" value="NZ_JAQQFR010000007.1"/>
</dbReference>
<evidence type="ECO:0000259" key="5">
    <source>
        <dbReference type="PROSITE" id="PS50931"/>
    </source>
</evidence>
<reference evidence="6 7" key="1">
    <citation type="journal article" date="2024" name="Chem. Sci.">
        <title>Discovery of megapolipeptins by genome mining of a Burkholderiales bacteria collection.</title>
        <authorList>
            <person name="Paulo B.S."/>
            <person name="Recchia M.J.J."/>
            <person name="Lee S."/>
            <person name="Fergusson C.H."/>
            <person name="Romanowski S.B."/>
            <person name="Hernandez A."/>
            <person name="Krull N."/>
            <person name="Liu D.Y."/>
            <person name="Cavanagh H."/>
            <person name="Bos A."/>
            <person name="Gray C.A."/>
            <person name="Murphy B.T."/>
            <person name="Linington R.G."/>
            <person name="Eustaquio A.S."/>
        </authorList>
    </citation>
    <scope>NUCLEOTIDE SEQUENCE [LARGE SCALE GENOMIC DNA]</scope>
    <source>
        <strain evidence="6 7">RL21-008-BIB-B</strain>
    </source>
</reference>